<feature type="compositionally biased region" description="Polar residues" evidence="1">
    <location>
        <begin position="941"/>
        <end position="950"/>
    </location>
</feature>
<keyword evidence="2" id="KW-0812">Transmembrane</keyword>
<feature type="region of interest" description="Disordered" evidence="1">
    <location>
        <begin position="690"/>
        <end position="752"/>
    </location>
</feature>
<protein>
    <submittedName>
        <fullName evidence="3">Uncharacterized protein</fullName>
    </submittedName>
</protein>
<dbReference type="Proteomes" id="UP000792457">
    <property type="component" value="Unassembled WGS sequence"/>
</dbReference>
<dbReference type="AlphaFoldDB" id="A0A8K0JV42"/>
<accession>A0A8K0JV42</accession>
<keyword evidence="2" id="KW-0472">Membrane</keyword>
<feature type="compositionally biased region" description="Acidic residues" evidence="1">
    <location>
        <begin position="615"/>
        <end position="626"/>
    </location>
</feature>
<reference evidence="3" key="1">
    <citation type="submission" date="2013-04" db="EMBL/GenBank/DDBJ databases">
        <authorList>
            <person name="Qu J."/>
            <person name="Murali S.C."/>
            <person name="Bandaranaike D."/>
            <person name="Bellair M."/>
            <person name="Blankenburg K."/>
            <person name="Chao H."/>
            <person name="Dinh H."/>
            <person name="Doddapaneni H."/>
            <person name="Downs B."/>
            <person name="Dugan-Rocha S."/>
            <person name="Elkadiri S."/>
            <person name="Gnanaolivu R.D."/>
            <person name="Hernandez B."/>
            <person name="Javaid M."/>
            <person name="Jayaseelan J.C."/>
            <person name="Lee S."/>
            <person name="Li M."/>
            <person name="Ming W."/>
            <person name="Munidasa M."/>
            <person name="Muniz J."/>
            <person name="Nguyen L."/>
            <person name="Ongeri F."/>
            <person name="Osuji N."/>
            <person name="Pu L.-L."/>
            <person name="Puazo M."/>
            <person name="Qu C."/>
            <person name="Quiroz J."/>
            <person name="Raj R."/>
            <person name="Weissenberger G."/>
            <person name="Xin Y."/>
            <person name="Zou X."/>
            <person name="Han Y."/>
            <person name="Richards S."/>
            <person name="Worley K."/>
            <person name="Muzny D."/>
            <person name="Gibbs R."/>
        </authorList>
    </citation>
    <scope>NUCLEOTIDE SEQUENCE</scope>
    <source>
        <strain evidence="3">Sampled in the wild</strain>
    </source>
</reference>
<feature type="compositionally biased region" description="Acidic residues" evidence="1">
    <location>
        <begin position="695"/>
        <end position="708"/>
    </location>
</feature>
<feature type="region of interest" description="Disordered" evidence="1">
    <location>
        <begin position="610"/>
        <end position="633"/>
    </location>
</feature>
<gene>
    <name evidence="3" type="ORF">J437_LFUL004876</name>
</gene>
<evidence type="ECO:0000313" key="3">
    <source>
        <dbReference type="EMBL" id="KAG8222417.1"/>
    </source>
</evidence>
<evidence type="ECO:0000313" key="4">
    <source>
        <dbReference type="Proteomes" id="UP000792457"/>
    </source>
</evidence>
<keyword evidence="2" id="KW-1133">Transmembrane helix</keyword>
<organism evidence="3 4">
    <name type="scientific">Ladona fulva</name>
    <name type="common">Scarce chaser dragonfly</name>
    <name type="synonym">Libellula fulva</name>
    <dbReference type="NCBI Taxonomy" id="123851"/>
    <lineage>
        <taxon>Eukaryota</taxon>
        <taxon>Metazoa</taxon>
        <taxon>Ecdysozoa</taxon>
        <taxon>Arthropoda</taxon>
        <taxon>Hexapoda</taxon>
        <taxon>Insecta</taxon>
        <taxon>Pterygota</taxon>
        <taxon>Palaeoptera</taxon>
        <taxon>Odonata</taxon>
        <taxon>Epiprocta</taxon>
        <taxon>Anisoptera</taxon>
        <taxon>Libelluloidea</taxon>
        <taxon>Libellulidae</taxon>
        <taxon>Ladona</taxon>
    </lineage>
</organism>
<feature type="transmembrane region" description="Helical" evidence="2">
    <location>
        <begin position="496"/>
        <end position="517"/>
    </location>
</feature>
<reference evidence="3" key="2">
    <citation type="submission" date="2017-10" db="EMBL/GenBank/DDBJ databases">
        <title>Ladona fulva Genome sequencing and assembly.</title>
        <authorList>
            <person name="Murali S."/>
            <person name="Richards S."/>
            <person name="Bandaranaike D."/>
            <person name="Bellair M."/>
            <person name="Blankenburg K."/>
            <person name="Chao H."/>
            <person name="Dinh H."/>
            <person name="Doddapaneni H."/>
            <person name="Dugan-Rocha S."/>
            <person name="Elkadiri S."/>
            <person name="Gnanaolivu R."/>
            <person name="Hernandez B."/>
            <person name="Skinner E."/>
            <person name="Javaid M."/>
            <person name="Lee S."/>
            <person name="Li M."/>
            <person name="Ming W."/>
            <person name="Munidasa M."/>
            <person name="Muniz J."/>
            <person name="Nguyen L."/>
            <person name="Hughes D."/>
            <person name="Osuji N."/>
            <person name="Pu L.-L."/>
            <person name="Puazo M."/>
            <person name="Qu C."/>
            <person name="Quiroz J."/>
            <person name="Raj R."/>
            <person name="Weissenberger G."/>
            <person name="Xin Y."/>
            <person name="Zou X."/>
            <person name="Han Y."/>
            <person name="Worley K."/>
            <person name="Muzny D."/>
            <person name="Gibbs R."/>
        </authorList>
    </citation>
    <scope>NUCLEOTIDE SEQUENCE</scope>
    <source>
        <strain evidence="3">Sampled in the wild</strain>
    </source>
</reference>
<dbReference type="EMBL" id="KZ308133">
    <property type="protein sequence ID" value="KAG8222417.1"/>
    <property type="molecule type" value="Genomic_DNA"/>
</dbReference>
<keyword evidence="4" id="KW-1185">Reference proteome</keyword>
<feature type="compositionally biased region" description="Polar residues" evidence="1">
    <location>
        <begin position="911"/>
        <end position="920"/>
    </location>
</feature>
<evidence type="ECO:0000256" key="1">
    <source>
        <dbReference type="SAM" id="MobiDB-lite"/>
    </source>
</evidence>
<feature type="compositionally biased region" description="Basic and acidic residues" evidence="1">
    <location>
        <begin position="822"/>
        <end position="844"/>
    </location>
</feature>
<proteinExistence type="predicted"/>
<evidence type="ECO:0000256" key="2">
    <source>
        <dbReference type="SAM" id="Phobius"/>
    </source>
</evidence>
<dbReference type="OrthoDB" id="8185041at2759"/>
<sequence length="950" mass="105387">MNHDHANSRFFLTLHDLTNFGWIKLGFGRELDLDPNSLPPETLQFEVYGCSAVRFHPGSLSRPSSLTSIFIRSCAKVSFKKNLYMPIGYHHASQTLRAKRRTRVPLPQETLVDVSEAQTLLWETGAFRTVLGGGSLPPSPGDAAAIAAVHPRPPLSVRIQRVANVLVDTAPFGRLTAFHASEVRRLEMKEKAFSVEVDPSILASLDGSNEPLTTQVFLRGVTIPLLPPHAFPSSITEIIIEIREVGQWAFNLTVASANITHTVFESVRTKGFSLREWNRLNIHNNTFLRLESGSLSGLVVSGAEAEYDSKERRPRSVPLPKFLRITDNVFGDTPPGSLSLMPRLAEDEENRKVVQMTVADNRFRYGCRCGMVTWLGDLTKDLPDEEEPSPGAWSRSLYNTSMCLVDRDLARCFNVSVGFMRIGDFARLVCPLDEETGEEKEGEPHEVTCDPEEDNSVVNKAVVVVPDTAAGAGGADVSKVDDIEDSEDEMNPNKKILNTIFVAVVICICVILLATWVRRTRWWKRLRNQEDEDSGDACWVLAVARMRVLMMSPARRANGAAVGGMEDGISGADSITRLSVEGYNEMKEREAEEKLTLGKRSVLSRSLDGSGLLLGDDDESEGEEIEREDKATQTMPEELTHELLMALREKLDDPENYSEARDMIEHLYDIIKVEEERELEEKRKEALRKAQAVATDDEDEDDDDEENLYDVIQPWPQSGSDVKVSRRRRRRENATYNSVGTRAPSPDKLEPVLTTSASMASLASIASIVSPLGSPMPQRGVSRSERKRRPAPKAPVCEYVEPKDRTQHLYTELPVNGAGEASDPRPPRLRIKDEDSETKAESKPPEVPPPPSVPFKFLRTLGETFLTAKPPRAPPPPAPKSAGKSNGGIVCEYTEPTDARVHVYTELPSMETPSHVSVGQSKFMANRPLPHKPDSPESETPKASSSFASR</sequence>
<comment type="caution">
    <text evidence="3">The sequence shown here is derived from an EMBL/GenBank/DDBJ whole genome shotgun (WGS) entry which is preliminary data.</text>
</comment>
<name>A0A8K0JV42_LADFU</name>
<feature type="region of interest" description="Disordered" evidence="1">
    <location>
        <begin position="767"/>
        <end position="891"/>
    </location>
</feature>
<feature type="region of interest" description="Disordered" evidence="1">
    <location>
        <begin position="910"/>
        <end position="950"/>
    </location>
</feature>